<dbReference type="GO" id="GO:0005886">
    <property type="term" value="C:plasma membrane"/>
    <property type="evidence" value="ECO:0007669"/>
    <property type="project" value="UniProtKB-SubCell"/>
</dbReference>
<evidence type="ECO:0000313" key="8">
    <source>
        <dbReference type="Proteomes" id="UP000291591"/>
    </source>
</evidence>
<dbReference type="Proteomes" id="UP000291591">
    <property type="component" value="Unassembled WGS sequence"/>
</dbReference>
<dbReference type="EMBL" id="SHKL01000001">
    <property type="protein sequence ID" value="RZT83463.1"/>
    <property type="molecule type" value="Genomic_DNA"/>
</dbReference>
<feature type="transmembrane region" description="Helical" evidence="6">
    <location>
        <begin position="171"/>
        <end position="195"/>
    </location>
</feature>
<reference evidence="7 8" key="1">
    <citation type="submission" date="2019-02" db="EMBL/GenBank/DDBJ databases">
        <title>Sequencing the genomes of 1000 actinobacteria strains.</title>
        <authorList>
            <person name="Klenk H.-P."/>
        </authorList>
    </citation>
    <scope>NUCLEOTIDE SEQUENCE [LARGE SCALE GENOMIC DNA]</scope>
    <source>
        <strain evidence="7 8">DSM 45779</strain>
    </source>
</reference>
<feature type="transmembrane region" description="Helical" evidence="6">
    <location>
        <begin position="345"/>
        <end position="365"/>
    </location>
</feature>
<accession>A0A4Q7UTX6</accession>
<evidence type="ECO:0000256" key="4">
    <source>
        <dbReference type="ARBA" id="ARBA00022989"/>
    </source>
</evidence>
<keyword evidence="4 6" id="KW-1133">Transmembrane helix</keyword>
<feature type="transmembrane region" description="Helical" evidence="6">
    <location>
        <begin position="447"/>
        <end position="467"/>
    </location>
</feature>
<feature type="transmembrane region" description="Helical" evidence="6">
    <location>
        <begin position="314"/>
        <end position="333"/>
    </location>
</feature>
<feature type="transmembrane region" description="Helical" evidence="6">
    <location>
        <begin position="242"/>
        <end position="260"/>
    </location>
</feature>
<feature type="transmembrane region" description="Helical" evidence="6">
    <location>
        <begin position="386"/>
        <end position="408"/>
    </location>
</feature>
<keyword evidence="8" id="KW-1185">Reference proteome</keyword>
<organism evidence="7 8">
    <name type="scientific">Pseudonocardia sediminis</name>
    <dbReference type="NCBI Taxonomy" id="1397368"/>
    <lineage>
        <taxon>Bacteria</taxon>
        <taxon>Bacillati</taxon>
        <taxon>Actinomycetota</taxon>
        <taxon>Actinomycetes</taxon>
        <taxon>Pseudonocardiales</taxon>
        <taxon>Pseudonocardiaceae</taxon>
        <taxon>Pseudonocardia</taxon>
    </lineage>
</organism>
<evidence type="ECO:0000313" key="7">
    <source>
        <dbReference type="EMBL" id="RZT83463.1"/>
    </source>
</evidence>
<dbReference type="AlphaFoldDB" id="A0A4Q7UTX6"/>
<keyword evidence="5 6" id="KW-0472">Membrane</keyword>
<comment type="caution">
    <text evidence="7">The sequence shown here is derived from an EMBL/GenBank/DDBJ whole genome shotgun (WGS) entry which is preliminary data.</text>
</comment>
<evidence type="ECO:0000256" key="1">
    <source>
        <dbReference type="ARBA" id="ARBA00004651"/>
    </source>
</evidence>
<evidence type="ECO:0000256" key="6">
    <source>
        <dbReference type="SAM" id="Phobius"/>
    </source>
</evidence>
<dbReference type="PANTHER" id="PTHR30250">
    <property type="entry name" value="PST FAMILY PREDICTED COLANIC ACID TRANSPORTER"/>
    <property type="match status" value="1"/>
</dbReference>
<feature type="transmembrane region" description="Helical" evidence="6">
    <location>
        <begin position="131"/>
        <end position="150"/>
    </location>
</feature>
<feature type="transmembrane region" description="Helical" evidence="6">
    <location>
        <begin position="201"/>
        <end position="221"/>
    </location>
</feature>
<protein>
    <submittedName>
        <fullName evidence="7">O-antigen/teichoic acid export membrane protein</fullName>
    </submittedName>
</protein>
<proteinExistence type="predicted"/>
<evidence type="ECO:0000256" key="5">
    <source>
        <dbReference type="ARBA" id="ARBA00023136"/>
    </source>
</evidence>
<sequence length="510" mass="52717">MHRPVRISLAIHSGAGCHTVATIGDALVVGIRENDSGTAEETHRMWSPFSQPTLPVRLPQESGALRTQDNLIVPPEVGGPPLPEAKGLAAWNAPVHRDGLALVVSSGLSSIVGLGYWVLVARLFSPAEAGVNSAALATLAMLGGIAHLNMQNALLRFVPVAGPRSTKLVTVGYVIAIAAAALIGAGFALGAPLWAPEMVGVAGLGALVVFFMIGTPLMALFDVQDNLLTGLRKAMVVPLENLLFSLLKVGLLLVAAVLAIPGGIGISWIAATGVAVVVVSIWIFSSVLPKHSATTRETEPVTVRGIAHFAGMDYAGSIFWHAAIYGLPLLVLARLGAPDAATYQIVWTMTMAIYLVVTGMTQSMVAHGATDPAGADAARRSTTKRALMLTVPAVAVLTLGAYPILSIFGEHYTETGTGALVLASLSALPNIVTASALAAARVQRRMRVLFGVPAAIATIVIGMSWVVAPWWGLTGVGLSWLVGQTVVALALLVHGRVMHGNALAAAPSAG</sequence>
<feature type="transmembrane region" description="Helical" evidence="6">
    <location>
        <begin position="100"/>
        <end position="119"/>
    </location>
</feature>
<evidence type="ECO:0000256" key="2">
    <source>
        <dbReference type="ARBA" id="ARBA00022475"/>
    </source>
</evidence>
<dbReference type="PANTHER" id="PTHR30250:SF11">
    <property type="entry name" value="O-ANTIGEN TRANSPORTER-RELATED"/>
    <property type="match status" value="1"/>
</dbReference>
<gene>
    <name evidence="7" type="ORF">EV383_0268</name>
</gene>
<dbReference type="InterPro" id="IPR050833">
    <property type="entry name" value="Poly_Biosynth_Transport"/>
</dbReference>
<evidence type="ECO:0000256" key="3">
    <source>
        <dbReference type="ARBA" id="ARBA00022692"/>
    </source>
</evidence>
<comment type="subcellular location">
    <subcellularLocation>
        <location evidence="1">Cell membrane</location>
        <topology evidence="1">Multi-pass membrane protein</topology>
    </subcellularLocation>
</comment>
<name>A0A4Q7UTX6_PSEST</name>
<feature type="transmembrane region" description="Helical" evidence="6">
    <location>
        <begin position="473"/>
        <end position="493"/>
    </location>
</feature>
<keyword evidence="2" id="KW-1003">Cell membrane</keyword>
<keyword evidence="3 6" id="KW-0812">Transmembrane</keyword>
<feature type="transmembrane region" description="Helical" evidence="6">
    <location>
        <begin position="420"/>
        <end position="440"/>
    </location>
</feature>
<dbReference type="PROSITE" id="PS51257">
    <property type="entry name" value="PROKAR_LIPOPROTEIN"/>
    <property type="match status" value="1"/>
</dbReference>
<feature type="transmembrane region" description="Helical" evidence="6">
    <location>
        <begin position="266"/>
        <end position="288"/>
    </location>
</feature>